<evidence type="ECO:0000313" key="3">
    <source>
        <dbReference type="Proteomes" id="UP000037510"/>
    </source>
</evidence>
<sequence length="61" mass="6783">MLGELLGQFRRDAWSVQLSAGQHSEHDVAGVLKRFLRDLPEPLLPTQLNKALLDAIGIAIY</sequence>
<dbReference type="GO" id="GO:0007165">
    <property type="term" value="P:signal transduction"/>
    <property type="evidence" value="ECO:0007669"/>
    <property type="project" value="InterPro"/>
</dbReference>
<reference evidence="2 3" key="1">
    <citation type="journal article" date="2015" name="Genome Biol. Evol.">
        <title>The genome of winter moth (Operophtera brumata) provides a genomic perspective on sexual dimorphism and phenology.</title>
        <authorList>
            <person name="Derks M.F."/>
            <person name="Smit S."/>
            <person name="Salis L."/>
            <person name="Schijlen E."/>
            <person name="Bossers A."/>
            <person name="Mateman C."/>
            <person name="Pijl A.S."/>
            <person name="de Ridder D."/>
            <person name="Groenen M.A."/>
            <person name="Visser M.E."/>
            <person name="Megens H.J."/>
        </authorList>
    </citation>
    <scope>NUCLEOTIDE SEQUENCE [LARGE SCALE GENOMIC DNA]</scope>
    <source>
        <strain evidence="2">WM2013NL</strain>
        <tissue evidence="2">Head and thorax</tissue>
    </source>
</reference>
<dbReference type="PROSITE" id="PS50238">
    <property type="entry name" value="RHOGAP"/>
    <property type="match status" value="1"/>
</dbReference>
<dbReference type="GO" id="GO:0005547">
    <property type="term" value="F:phosphatidylinositol-3,4,5-trisphosphate binding"/>
    <property type="evidence" value="ECO:0007669"/>
    <property type="project" value="TreeGrafter"/>
</dbReference>
<comment type="caution">
    <text evidence="2">The sequence shown here is derived from an EMBL/GenBank/DDBJ whole genome shotgun (WGS) entry which is preliminary data.</text>
</comment>
<keyword evidence="3" id="KW-1185">Reference proteome</keyword>
<dbReference type="Proteomes" id="UP000037510">
    <property type="component" value="Unassembled WGS sequence"/>
</dbReference>
<dbReference type="PANTHER" id="PTHR45899">
    <property type="entry name" value="RHO GTPASE ACTIVATING PROTEIN AT 15B, ISOFORM C"/>
    <property type="match status" value="1"/>
</dbReference>
<dbReference type="Gene3D" id="1.10.555.10">
    <property type="entry name" value="Rho GTPase activation protein"/>
    <property type="match status" value="1"/>
</dbReference>
<feature type="domain" description="Rho-GAP" evidence="1">
    <location>
        <begin position="1"/>
        <end position="61"/>
    </location>
</feature>
<dbReference type="Pfam" id="PF00620">
    <property type="entry name" value="RhoGAP"/>
    <property type="match status" value="1"/>
</dbReference>
<gene>
    <name evidence="2" type="ORF">OBRU01_25772</name>
</gene>
<dbReference type="InterPro" id="IPR052227">
    <property type="entry name" value="Arf-Rho-GAP_ANK-PH_domain"/>
</dbReference>
<protein>
    <submittedName>
        <fullName evidence="2">Arf-GAP with Rho-GAP domain, ANK repeat and PH domain-containing protein</fullName>
    </submittedName>
</protein>
<proteinExistence type="predicted"/>
<dbReference type="EMBL" id="JTDY01011299">
    <property type="protein sequence ID" value="KOB57056.1"/>
    <property type="molecule type" value="Genomic_DNA"/>
</dbReference>
<name>A0A0L7K4W4_OPEBR</name>
<dbReference type="STRING" id="104452.A0A0L7K4W4"/>
<dbReference type="AlphaFoldDB" id="A0A0L7K4W4"/>
<evidence type="ECO:0000259" key="1">
    <source>
        <dbReference type="PROSITE" id="PS50238"/>
    </source>
</evidence>
<dbReference type="GO" id="GO:0005737">
    <property type="term" value="C:cytoplasm"/>
    <property type="evidence" value="ECO:0007669"/>
    <property type="project" value="TreeGrafter"/>
</dbReference>
<dbReference type="SUPFAM" id="SSF48350">
    <property type="entry name" value="GTPase activation domain, GAP"/>
    <property type="match status" value="1"/>
</dbReference>
<evidence type="ECO:0000313" key="2">
    <source>
        <dbReference type="EMBL" id="KOB57056.1"/>
    </source>
</evidence>
<dbReference type="InterPro" id="IPR000198">
    <property type="entry name" value="RhoGAP_dom"/>
</dbReference>
<accession>A0A0L7K4W4</accession>
<organism evidence="2 3">
    <name type="scientific">Operophtera brumata</name>
    <name type="common">Winter moth</name>
    <name type="synonym">Phalaena brumata</name>
    <dbReference type="NCBI Taxonomy" id="104452"/>
    <lineage>
        <taxon>Eukaryota</taxon>
        <taxon>Metazoa</taxon>
        <taxon>Ecdysozoa</taxon>
        <taxon>Arthropoda</taxon>
        <taxon>Hexapoda</taxon>
        <taxon>Insecta</taxon>
        <taxon>Pterygota</taxon>
        <taxon>Neoptera</taxon>
        <taxon>Endopterygota</taxon>
        <taxon>Lepidoptera</taxon>
        <taxon>Glossata</taxon>
        <taxon>Ditrysia</taxon>
        <taxon>Geometroidea</taxon>
        <taxon>Geometridae</taxon>
        <taxon>Larentiinae</taxon>
        <taxon>Operophtera</taxon>
    </lineage>
</organism>
<dbReference type="InterPro" id="IPR008936">
    <property type="entry name" value="Rho_GTPase_activation_prot"/>
</dbReference>
<dbReference type="PANTHER" id="PTHR45899:SF2">
    <property type="entry name" value="RHO GTPASE ACTIVATING PROTEIN AT 15B, ISOFORM C"/>
    <property type="match status" value="1"/>
</dbReference>